<feature type="compositionally biased region" description="Low complexity" evidence="6">
    <location>
        <begin position="107"/>
        <end position="154"/>
    </location>
</feature>
<feature type="coiled-coil region" evidence="5">
    <location>
        <begin position="576"/>
        <end position="726"/>
    </location>
</feature>
<feature type="region of interest" description="Disordered" evidence="6">
    <location>
        <begin position="1"/>
        <end position="21"/>
    </location>
</feature>
<dbReference type="GO" id="GO:0006355">
    <property type="term" value="P:regulation of DNA-templated transcription"/>
    <property type="evidence" value="ECO:0007669"/>
    <property type="project" value="InterPro"/>
</dbReference>
<dbReference type="GO" id="GO:0016055">
    <property type="term" value="P:Wnt signaling pathway"/>
    <property type="evidence" value="ECO:0007669"/>
    <property type="project" value="UniProtKB-KW"/>
</dbReference>
<gene>
    <name evidence="7" type="primary">lrrfip2</name>
</gene>
<reference evidence="7" key="3">
    <citation type="submission" date="2025-09" db="UniProtKB">
        <authorList>
            <consortium name="Ensembl"/>
        </authorList>
    </citation>
    <scope>IDENTIFICATION</scope>
</reference>
<organism evidence="7 8">
    <name type="scientific">Gouania willdenowi</name>
    <name type="common">Blunt-snouted clingfish</name>
    <name type="synonym">Lepadogaster willdenowi</name>
    <dbReference type="NCBI Taxonomy" id="441366"/>
    <lineage>
        <taxon>Eukaryota</taxon>
        <taxon>Metazoa</taxon>
        <taxon>Chordata</taxon>
        <taxon>Craniata</taxon>
        <taxon>Vertebrata</taxon>
        <taxon>Euteleostomi</taxon>
        <taxon>Actinopterygii</taxon>
        <taxon>Neopterygii</taxon>
        <taxon>Teleostei</taxon>
        <taxon>Neoteleostei</taxon>
        <taxon>Acanthomorphata</taxon>
        <taxon>Ovalentaria</taxon>
        <taxon>Blenniimorphae</taxon>
        <taxon>Blenniiformes</taxon>
        <taxon>Gobiesocoidei</taxon>
        <taxon>Gobiesocidae</taxon>
        <taxon>Gobiesocinae</taxon>
        <taxon>Gouania</taxon>
    </lineage>
</organism>
<evidence type="ECO:0000256" key="6">
    <source>
        <dbReference type="SAM" id="MobiDB-lite"/>
    </source>
</evidence>
<evidence type="ECO:0000313" key="7">
    <source>
        <dbReference type="Ensembl" id="ENSGWIP00000042382.1"/>
    </source>
</evidence>
<dbReference type="Proteomes" id="UP000694680">
    <property type="component" value="Chromosome 15"/>
</dbReference>
<evidence type="ECO:0000313" key="8">
    <source>
        <dbReference type="Proteomes" id="UP000694680"/>
    </source>
</evidence>
<protein>
    <recommendedName>
        <fullName evidence="4">Leucine-rich repeat flightless-interacting protein 2</fullName>
    </recommendedName>
</protein>
<reference evidence="7" key="1">
    <citation type="submission" date="2020-06" db="EMBL/GenBank/DDBJ databases">
        <authorList>
            <consortium name="Wellcome Sanger Institute Data Sharing"/>
        </authorList>
    </citation>
    <scope>NUCLEOTIDE SEQUENCE [LARGE SCALE GENOMIC DNA]</scope>
</reference>
<feature type="compositionally biased region" description="Low complexity" evidence="6">
    <location>
        <begin position="256"/>
        <end position="274"/>
    </location>
</feature>
<dbReference type="Pfam" id="PF09738">
    <property type="entry name" value="LRRFIP"/>
    <property type="match status" value="3"/>
</dbReference>
<dbReference type="Ensembl" id="ENSGWIT00000045992.1">
    <property type="protein sequence ID" value="ENSGWIP00000042382.1"/>
    <property type="gene ID" value="ENSGWIG00000020988.1"/>
</dbReference>
<name>A0A8C5H9V5_GOUWI</name>
<keyword evidence="3 5" id="KW-0175">Coiled coil</keyword>
<feature type="compositionally biased region" description="Polar residues" evidence="6">
    <location>
        <begin position="62"/>
        <end position="71"/>
    </location>
</feature>
<evidence type="ECO:0000256" key="3">
    <source>
        <dbReference type="ARBA" id="ARBA00023054"/>
    </source>
</evidence>
<feature type="compositionally biased region" description="Basic and acidic residues" evidence="6">
    <location>
        <begin position="277"/>
        <end position="286"/>
    </location>
</feature>
<feature type="region of interest" description="Disordered" evidence="6">
    <location>
        <begin position="55"/>
        <end position="217"/>
    </location>
</feature>
<keyword evidence="8" id="KW-1185">Reference proteome</keyword>
<proteinExistence type="inferred from homology"/>
<feature type="region of interest" description="Disordered" evidence="6">
    <location>
        <begin position="354"/>
        <end position="376"/>
    </location>
</feature>
<sequence length="727" mass="81756">MGTQGSGRKRAPVKDRFSAEDEALSSIAREAEARLAAKRAARAEARDIRMRELERQQKELSYHSSSSSNRKWGQIHQWMADAEKARTSSSSRSSSRQHRGQDDDVMSVRSYRSSSSAVRDLGSSKSYSSSYRKNALSDGFSSSSNLKSSRSTSSVYNDLHGRKKTSSSSSSKKDLLTGLYHDQRNYSSLKKIKPAPTPTTSTYQPRAHTSLPSTTGTALSRSYSMASIYDETGLYGSGCSSRAPSEYSWYSSGASSIRSSPVSSSDDDTVSSVSQERFSRGRRDSASSDFSDLSESAADYFSRSNRRGSIVSDLDDLSIPDLDTLDEKCDKQYSDFSRPSSRCATPGLSAATLASLGGTSSRRGSTDTGSAYDPDTSLSELRDIYELKDQIQDVEGRYMQGLKELKESLTEVEEKYKKAMVSNAQLDNDKANLIYQVDTLKDVIEEMEEQMSEMRRELDEKSKELERQKHTCTVLQHKQEELKEGIRQRDELIEALERQKEYFDCIRNERDELRDELADIKGKAKAGEIHGLVIIPDGTPNGEINHKPLSPGIALVSQEAAQVLESAGEGPLDVRLRKLAEEKDELLAQIRKLKNQLDEERQKHSQVDGTYDDGERMENGTDLHLIEMQRDANRQISEYKFKLSKAEQEMGTMEQNINRLEGQVLRYKASADNSEKIEDELKAEKRKLQRELRTALDKIEEMEMTNNHLVKRLEKMKANRNALLSQQ</sequence>
<evidence type="ECO:0000256" key="1">
    <source>
        <dbReference type="ARBA" id="ARBA00008275"/>
    </source>
</evidence>
<evidence type="ECO:0000256" key="5">
    <source>
        <dbReference type="SAM" id="Coils"/>
    </source>
</evidence>
<comment type="similarity">
    <text evidence="1">Belongs to the LRRFIP family.</text>
</comment>
<evidence type="ECO:0000256" key="4">
    <source>
        <dbReference type="ARBA" id="ARBA00040512"/>
    </source>
</evidence>
<dbReference type="PANTHER" id="PTHR19212:SF6">
    <property type="entry name" value="LEUCINE-RICH REPEAT FLIGHTLESS-INTERACTING PROTEIN 2"/>
    <property type="match status" value="1"/>
</dbReference>
<dbReference type="InterPro" id="IPR019139">
    <property type="entry name" value="LRRFIP1/2"/>
</dbReference>
<keyword evidence="2" id="KW-0879">Wnt signaling pathway</keyword>
<feature type="coiled-coil region" evidence="5">
    <location>
        <begin position="399"/>
        <end position="523"/>
    </location>
</feature>
<reference evidence="7" key="2">
    <citation type="submission" date="2025-08" db="UniProtKB">
        <authorList>
            <consortium name="Ensembl"/>
        </authorList>
    </citation>
    <scope>IDENTIFICATION</scope>
</reference>
<dbReference type="PANTHER" id="PTHR19212">
    <property type="entry name" value="LEUCINE RICH REPEAT IN FLII INTERACTING PROTEIN"/>
    <property type="match status" value="1"/>
</dbReference>
<evidence type="ECO:0000256" key="2">
    <source>
        <dbReference type="ARBA" id="ARBA00022687"/>
    </source>
</evidence>
<feature type="region of interest" description="Disordered" evidence="6">
    <location>
        <begin position="256"/>
        <end position="290"/>
    </location>
</feature>
<dbReference type="AlphaFoldDB" id="A0A8C5H9V5"/>
<feature type="compositionally biased region" description="Low complexity" evidence="6">
    <location>
        <begin position="357"/>
        <end position="370"/>
    </location>
</feature>
<dbReference type="Gene3D" id="1.20.5.4090">
    <property type="match status" value="1"/>
</dbReference>
<accession>A0A8C5H9V5</accession>